<dbReference type="PANTHER" id="PTHR31781:SF1">
    <property type="entry name" value="PROTEIN UNC-80 HOMOLOG"/>
    <property type="match status" value="1"/>
</dbReference>
<reference evidence="4 5" key="1">
    <citation type="submission" date="2014-04" db="EMBL/GenBank/DDBJ databases">
        <title>Genome evolution of avian class.</title>
        <authorList>
            <person name="Zhang G."/>
            <person name="Li C."/>
        </authorList>
    </citation>
    <scope>NUCLEOTIDE SEQUENCE [LARGE SCALE GENOMIC DNA]</scope>
    <source>
        <strain evidence="4">BGI_N306</strain>
    </source>
</reference>
<feature type="non-terminal residue" evidence="4">
    <location>
        <position position="2152"/>
    </location>
</feature>
<dbReference type="EMBL" id="KK734060">
    <property type="protein sequence ID" value="KFR03132.1"/>
    <property type="molecule type" value="Genomic_DNA"/>
</dbReference>
<evidence type="ECO:0000259" key="3">
    <source>
        <dbReference type="Pfam" id="PF20262"/>
    </source>
</evidence>
<feature type="domain" description="Protein UNC80 C-terminal" evidence="3">
    <location>
        <begin position="986"/>
        <end position="2042"/>
    </location>
</feature>
<feature type="compositionally biased region" description="Basic and acidic residues" evidence="1">
    <location>
        <begin position="582"/>
        <end position="594"/>
    </location>
</feature>
<dbReference type="GO" id="GO:0005261">
    <property type="term" value="F:monoatomic cation channel activity"/>
    <property type="evidence" value="ECO:0007669"/>
    <property type="project" value="TreeGrafter"/>
</dbReference>
<dbReference type="GO" id="GO:0034703">
    <property type="term" value="C:cation channel complex"/>
    <property type="evidence" value="ECO:0007669"/>
    <property type="project" value="TreeGrafter"/>
</dbReference>
<accession>A0A091VIA1</accession>
<feature type="region of interest" description="Disordered" evidence="1">
    <location>
        <begin position="569"/>
        <end position="605"/>
    </location>
</feature>
<feature type="region of interest" description="Disordered" evidence="1">
    <location>
        <begin position="127"/>
        <end position="147"/>
    </location>
</feature>
<dbReference type="InterPro" id="IPR045852">
    <property type="entry name" value="UNC80_central"/>
</dbReference>
<dbReference type="STRING" id="30419.A0A091VIA1"/>
<gene>
    <name evidence="4" type="ORF">N306_12335</name>
</gene>
<dbReference type="Pfam" id="PF19424">
    <property type="entry name" value="UNC80"/>
    <property type="match status" value="1"/>
</dbReference>
<feature type="compositionally biased region" description="Low complexity" evidence="1">
    <location>
        <begin position="198"/>
        <end position="214"/>
    </location>
</feature>
<dbReference type="PhylomeDB" id="A0A091VIA1"/>
<organism evidence="4 5">
    <name type="scientific">Opisthocomus hoazin</name>
    <name type="common">Hoatzin</name>
    <name type="synonym">Phasianus hoazin</name>
    <dbReference type="NCBI Taxonomy" id="30419"/>
    <lineage>
        <taxon>Eukaryota</taxon>
        <taxon>Metazoa</taxon>
        <taxon>Chordata</taxon>
        <taxon>Craniata</taxon>
        <taxon>Vertebrata</taxon>
        <taxon>Euteleostomi</taxon>
        <taxon>Archelosauria</taxon>
        <taxon>Archosauria</taxon>
        <taxon>Dinosauria</taxon>
        <taxon>Saurischia</taxon>
        <taxon>Theropoda</taxon>
        <taxon>Coelurosauria</taxon>
        <taxon>Aves</taxon>
        <taxon>Neognathae</taxon>
        <taxon>Neoaves</taxon>
        <taxon>Opisthocomiformes</taxon>
        <taxon>Opisthocomidae</taxon>
        <taxon>Opisthocomus</taxon>
    </lineage>
</organism>
<evidence type="ECO:0000256" key="1">
    <source>
        <dbReference type="SAM" id="MobiDB-lite"/>
    </source>
</evidence>
<feature type="compositionally biased region" description="Polar residues" evidence="1">
    <location>
        <begin position="2075"/>
        <end position="2097"/>
    </location>
</feature>
<dbReference type="Proteomes" id="UP000053605">
    <property type="component" value="Unassembled WGS sequence"/>
</dbReference>
<name>A0A091VIA1_OPIHO</name>
<dbReference type="GO" id="GO:0030424">
    <property type="term" value="C:axon"/>
    <property type="evidence" value="ECO:0007669"/>
    <property type="project" value="TreeGrafter"/>
</dbReference>
<proteinExistence type="predicted"/>
<dbReference type="InterPro" id="IPR046460">
    <property type="entry name" value="UNC80_C"/>
</dbReference>
<evidence type="ECO:0000313" key="5">
    <source>
        <dbReference type="Proteomes" id="UP000053605"/>
    </source>
</evidence>
<keyword evidence="5" id="KW-1185">Reference proteome</keyword>
<dbReference type="Pfam" id="PF20262">
    <property type="entry name" value="UNC80_C"/>
    <property type="match status" value="1"/>
</dbReference>
<evidence type="ECO:0000259" key="2">
    <source>
        <dbReference type="Pfam" id="PF19424"/>
    </source>
</evidence>
<dbReference type="GO" id="GO:0055080">
    <property type="term" value="P:monoatomic cation homeostasis"/>
    <property type="evidence" value="ECO:0007669"/>
    <property type="project" value="TreeGrafter"/>
</dbReference>
<feature type="domain" description="Protein UNC80 central region" evidence="2">
    <location>
        <begin position="592"/>
        <end position="941"/>
    </location>
</feature>
<dbReference type="PANTHER" id="PTHR31781">
    <property type="entry name" value="UNC80"/>
    <property type="match status" value="1"/>
</dbReference>
<sequence>MQFRQTMRDYVNRDSLNNVVDFLHALLGFCMEPVTDNKAGFGNNFTTVDNKSTAQSVEGIIVSAMFKSLITRCASTTHELHSPENLGLYCDIRQLVQFIKEAHGNVFRRVALSALLDSAEKLIPGKKAEEMEQEMKPSGSKRSEVGSVIIDKSQASAAPDECRSYISSRPMQTPEHDEQIQGAVLGRKDFWRKMFKSQSAASDTSSQSEQDTSECTTAHSGTTTDRRSRSRSRRISLRKKLKLPIGKWNWLKRSSLSGLADGVEDLLDISSVDRLSFIRQSSKVKFTSAVKLSEGAGPGGGVDNGRDEEENFFKRLGCHSFDDHLTSNQEGGKSKNVVNLGAIRQGMKRFQFLLNCCEPGTIPDASILAAALDLEAPVVARASLFLECARFVHRCNRGNWPEWMKGHHVNITKKGLSRGRSPIVGNKRNQKLQWNAAKLFYQWGDAIGVRLNELCHAESESPANLLGLIYDEETKRHLRKEDEEEDFLDDSTVNPTKCCCPFALKMAACQLLLQITSNEKHGGPYCWHICVVYILLQDLESCRLRLDPEMDRHRYERKISFAGVLDENEDSKDSLHSSSHTLKSEAGFEEKKEGSPWSTSEPSIEPEVLSNTGMEENYHQNMSWLHVMILLCNQQSFICTHIDYCHPHCYLHHSRSCARLVRAIKLLYGDTVDSLRENSTLNSVARGKKQKECSDKSCLRTPSLKKRVIDINLDGKKDSGMLKYIRQQVMSLSPAPLSLLIKAAPVLTEEMYGDIQPAAWELLLSVDEHMAGAAAAMFLLCAVKVPEAVSDMLMSEFHHPETVQRLNAILKFHTLWRFRYQVWPRMEEGAQQIFKIPPPSINFTLPSPVLGMPSVPMFDPPWVPQCSGSVQDPINEDQSKSFSARAVSRSHQRAEHILKNLQQEEEKKRLGREASLITAIPITQEACYEPTCTPSSEQEEEVEEVANLASRRLSVSPSCTSSTSHRNYSFRRGSVWSVRSAVSAEDEEHTTEHTPNHHMPQPPQAVFPACICAAVLPIVHLMEDGEVREDGVAVSAVAQQVLWNCLIEDPSTVLRHFLEKLTISNRQDELMYMLRKLLLNIGDFPAQTSHILFNYLVGLIMYFVRTPCEWGMDAISATLTFLWEVVGYVEGLFFKDLKQTMKKEQCEVKLLVTASMPGTKTLVVHGQNECDIPTQLPVHEDTQFEALLKECLEFFNIPETQSSHYFLMDKRWNLIHYNKTYVRDIYPFRRSVSPQLNLVQMHPEKGQELIQKQVFTRKLEEVGRVLFLISLTQKIPSAHKQSHVSMLQEDLLRLPSFPRSAIDAEFSLFNDPQAGKELFGLDTLQKSLWIKLLEEMFLGMPSEFPWGDEIMLFLNVFNGALILHPEDSALLRQYAATVINTAVHFNHLFSLSGYQWVLPSMLQVYADYESNPQLRQAIEFACRQFYVLHRKPFILQLFASVAPLLEFPDAINNGTSKGVSAQCLFDLLQSLEGDTPDILDILELVKAEKPLKSLDFCYGNEDLTFSISEAIKLCVTVVAYAPESFRSLQMLMVLEALVPCYLQKLKRQTSQVETVTAAREEIAAMAALATSLQALLYSVEVLTRYPEQGAKLHFIRENLHLLEEGQGLPREELDERIAREEFRRPRESLLNICTEFYKHCGPRLKIVQNLAGEPRVTSLELLDVKSHMRLAEIAHSLLKLAPYDTQTMESRGLRRYIMEMLPITDWTAEAVRPALILILKRLDRMFNKIHKMPTLRRQVEWEPASNLIEGVCLTLQRQPVISFLPHLRSLINVCVNLVMGVVGPSSVADGLPLLHLSPYLSPPLPFSTAVVRLVALQIQALKEDFPLSHVVSPFTNQERREGMLLNLLIPFVLTVGSGSKDSPWLEQPEVLLLLQTVINILLPPRIISTSRSKNFMLESSPAHCSTPGDAGKDLRREGLAESTSQAAYLALKVILVCFERQLDSQWYWLSLQVKEMALRKVGGLALWDFFDFIVRTRIPIFVLLRPFIQCKLLAQAAENHEELTARQHIADQLERRFIPRPLCKSSLIAEFNNELKILKEAVHSGSAYQGKTSVSTVGTSTSAYRLSLATMSRSNTGTGTVWEQDSEPSQQASQDTLSRTDEEDEENDSLSMPSVVSEQEAYLTGAIGRRRFSSHLSSMSAPQAEVGMLPSQ</sequence>
<evidence type="ECO:0000313" key="4">
    <source>
        <dbReference type="EMBL" id="KFR03132.1"/>
    </source>
</evidence>
<feature type="region of interest" description="Disordered" evidence="1">
    <location>
        <begin position="198"/>
        <end position="235"/>
    </location>
</feature>
<feature type="region of interest" description="Disordered" evidence="1">
    <location>
        <begin position="981"/>
        <end position="1000"/>
    </location>
</feature>
<protein>
    <submittedName>
        <fullName evidence="4">Protein unc-80</fullName>
    </submittedName>
</protein>
<feature type="region of interest" description="Disordered" evidence="1">
    <location>
        <begin position="2075"/>
        <end position="2118"/>
    </location>
</feature>